<keyword evidence="2" id="KW-1185">Reference proteome</keyword>
<dbReference type="Proteomes" id="UP000193427">
    <property type="component" value="Chromosome"/>
</dbReference>
<organism evidence="1 2">
    <name type="scientific">Piscinibacter gummiphilus</name>
    <dbReference type="NCBI Taxonomy" id="946333"/>
    <lineage>
        <taxon>Bacteria</taxon>
        <taxon>Pseudomonadati</taxon>
        <taxon>Pseudomonadota</taxon>
        <taxon>Betaproteobacteria</taxon>
        <taxon>Burkholderiales</taxon>
        <taxon>Sphaerotilaceae</taxon>
        <taxon>Piscinibacter</taxon>
    </lineage>
</organism>
<protein>
    <submittedName>
        <fullName evidence="1">Uncharacterized protein</fullName>
    </submittedName>
</protein>
<dbReference type="RefSeq" id="WP_085753230.1">
    <property type="nucleotide sequence ID" value="NZ_BSPR01000015.1"/>
</dbReference>
<reference evidence="1 2" key="1">
    <citation type="submission" date="2016-04" db="EMBL/GenBank/DDBJ databases">
        <title>Complete genome sequence of natural rubber-degrading, novel Gram-negative bacterium, Rhizobacter gummiphilus strain NS21.</title>
        <authorList>
            <person name="Tabata M."/>
            <person name="Kasai D."/>
            <person name="Fukuda M."/>
        </authorList>
    </citation>
    <scope>NUCLEOTIDE SEQUENCE [LARGE SCALE GENOMIC DNA]</scope>
    <source>
        <strain evidence="1 2">NS21</strain>
    </source>
</reference>
<dbReference type="STRING" id="946333.A4W93_25080"/>
<dbReference type="EMBL" id="CP015118">
    <property type="protein sequence ID" value="ARN22921.1"/>
    <property type="molecule type" value="Genomic_DNA"/>
</dbReference>
<proteinExistence type="predicted"/>
<sequence length="210" mass="22570">MASAASRAVDRRFRLVGFSERDGLVVRSMVRLLAGRTRDRWTAVDADPVHLVIVPVGFTGDLPAGAAAMNVALPLRADDLWSQLDRVSGQLALDEGMLRPGRSDTGEARPVAAGPGRRLQLLRWPPDALLGSDLRYLRLATMLGARPFAIDELSAKSNIPLATCHAFAAVLHANGVAQWLIDPDDPHADEAGNAGLFSRIRSKLGLEGPR</sequence>
<dbReference type="OrthoDB" id="8858344at2"/>
<evidence type="ECO:0000313" key="2">
    <source>
        <dbReference type="Proteomes" id="UP000193427"/>
    </source>
</evidence>
<gene>
    <name evidence="1" type="ORF">A4W93_25080</name>
</gene>
<name>A0A1W6LF80_9BURK</name>
<dbReference type="AlphaFoldDB" id="A0A1W6LF80"/>
<evidence type="ECO:0000313" key="1">
    <source>
        <dbReference type="EMBL" id="ARN22921.1"/>
    </source>
</evidence>
<dbReference type="KEGG" id="rgu:A4W93_25080"/>
<accession>A0A1W6LF80</accession>